<accession>A0ABW3BVA5</accession>
<evidence type="ECO:0000259" key="9">
    <source>
        <dbReference type="Pfam" id="PF24856"/>
    </source>
</evidence>
<evidence type="ECO:0000256" key="1">
    <source>
        <dbReference type="ARBA" id="ARBA00022723"/>
    </source>
</evidence>
<feature type="binding site" evidence="6">
    <location>
        <position position="449"/>
    </location>
    <ligand>
        <name>Mn(2+)</name>
        <dbReference type="ChEBI" id="CHEBI:29035"/>
    </ligand>
</feature>
<evidence type="ECO:0000256" key="5">
    <source>
        <dbReference type="ARBA" id="ARBA00023277"/>
    </source>
</evidence>
<dbReference type="Pfam" id="PF11762">
    <property type="entry name" value="Arabinose_Iso_C"/>
    <property type="match status" value="1"/>
</dbReference>
<dbReference type="PANTHER" id="PTHR38464:SF1">
    <property type="entry name" value="L-ARABINOSE ISOMERASE"/>
    <property type="match status" value="1"/>
</dbReference>
<proteinExistence type="inferred from homology"/>
<dbReference type="SUPFAM" id="SSF53743">
    <property type="entry name" value="FucI/AraA N-terminal and middle domains"/>
    <property type="match status" value="1"/>
</dbReference>
<dbReference type="SUPFAM" id="SSF50443">
    <property type="entry name" value="FucI/AraA C-terminal domain-like"/>
    <property type="match status" value="1"/>
</dbReference>
<evidence type="ECO:0000256" key="3">
    <source>
        <dbReference type="ARBA" id="ARBA00023211"/>
    </source>
</evidence>
<comment type="similarity">
    <text evidence="6">Belongs to the arabinose isomerase family.</text>
</comment>
<evidence type="ECO:0000256" key="4">
    <source>
        <dbReference type="ARBA" id="ARBA00023235"/>
    </source>
</evidence>
<evidence type="ECO:0000259" key="7">
    <source>
        <dbReference type="Pfam" id="PF02610"/>
    </source>
</evidence>
<keyword evidence="2 6" id="KW-0054">Arabinose catabolism</keyword>
<dbReference type="InterPro" id="IPR024664">
    <property type="entry name" value="Ara_Isoase_C"/>
</dbReference>
<feature type="binding site" evidence="6">
    <location>
        <position position="350"/>
    </location>
    <ligand>
        <name>Mn(2+)</name>
        <dbReference type="ChEBI" id="CHEBI:29035"/>
    </ligand>
</feature>
<dbReference type="InterPro" id="IPR055389">
    <property type="entry name" value="AraA_N"/>
</dbReference>
<protein>
    <recommendedName>
        <fullName evidence="6">L-arabinose isomerase</fullName>
        <ecNumber evidence="6">5.3.1.4</ecNumber>
    </recommendedName>
</protein>
<keyword evidence="1 6" id="KW-0479">Metal-binding</keyword>
<keyword evidence="5 6" id="KW-0119">Carbohydrate metabolism</keyword>
<dbReference type="Pfam" id="PF24856">
    <property type="entry name" value="AraA_central"/>
    <property type="match status" value="1"/>
</dbReference>
<dbReference type="GO" id="GO:0008733">
    <property type="term" value="F:L-arabinose isomerase activity"/>
    <property type="evidence" value="ECO:0007669"/>
    <property type="project" value="UniProtKB-EC"/>
</dbReference>
<sequence length="502" mass="56248">MIDISQKEIWFVTGSQHLYGEETLKQVAKNSQEIVKGFNVSSHIPVKIVFKPTVKSPEEITNVCQEANAQKNCIGLITWMHTFSPAKMWIGGLNILNKPICHLHTQFNAEIPWSSIDMDFMNLNQSAHGDREFGFIMSRMRKKRKVVVGHWRDIRVQKKLGIWSRVVLGWDELQNLKVARIGDNMREVAVTEGDKVEAQIRFGFSVNGYDSSDIIKHMNKVSETDLNNLLGVYETSYELTPSLRKGGNKRQSLVDAAKIELGLRSFLDEGGFKAFTDTFENLGELKQLPGIATQRLMADGYGFGGEGDWKTAAMVRALKVMNYGLEGGTSFMEDYTYHFTPQKSYVLGSHMLEICSSIAEGMPSCEVHPLGIGGKEDPARLVFNVASGNAINVSLVDMGNRFRLIVNEVEAVKPMADLPKLPVARVLWDAKPNLEIAATAWILAGGAHHTVYSQSVTTEFMEDFADIAGIELLVIDDKTTVRDFKDKINANEAYYNMFQHRL</sequence>
<dbReference type="InterPro" id="IPR055390">
    <property type="entry name" value="AraA_central"/>
</dbReference>
<feature type="binding site" evidence="6">
    <location>
        <position position="333"/>
    </location>
    <ligand>
        <name>Mn(2+)</name>
        <dbReference type="ChEBI" id="CHEBI:29035"/>
    </ligand>
</feature>
<dbReference type="CDD" id="cd03557">
    <property type="entry name" value="L-arabinose_isomerase"/>
    <property type="match status" value="1"/>
</dbReference>
<evidence type="ECO:0000313" key="11">
    <source>
        <dbReference type="Proteomes" id="UP001597011"/>
    </source>
</evidence>
<dbReference type="NCBIfam" id="NF002795">
    <property type="entry name" value="PRK02929.1"/>
    <property type="match status" value="1"/>
</dbReference>
<evidence type="ECO:0000259" key="8">
    <source>
        <dbReference type="Pfam" id="PF11762"/>
    </source>
</evidence>
<comment type="cofactor">
    <cofactor evidence="6">
        <name>Mn(2+)</name>
        <dbReference type="ChEBI" id="CHEBI:29035"/>
    </cofactor>
    <text evidence="6">Binds 1 Mn(2+) ion per subunit.</text>
</comment>
<dbReference type="HAMAP" id="MF_00519">
    <property type="entry name" value="Arabinose_Isome"/>
    <property type="match status" value="1"/>
</dbReference>
<evidence type="ECO:0000256" key="2">
    <source>
        <dbReference type="ARBA" id="ARBA00022935"/>
    </source>
</evidence>
<dbReference type="InterPro" id="IPR003762">
    <property type="entry name" value="Lara_isomerase"/>
</dbReference>
<keyword evidence="4 6" id="KW-0413">Isomerase</keyword>
<organism evidence="10 11">
    <name type="scientific">Mariniflexile aquimaris</name>
    <dbReference type="NCBI Taxonomy" id="881009"/>
    <lineage>
        <taxon>Bacteria</taxon>
        <taxon>Pseudomonadati</taxon>
        <taxon>Bacteroidota</taxon>
        <taxon>Flavobacteriia</taxon>
        <taxon>Flavobacteriales</taxon>
        <taxon>Flavobacteriaceae</taxon>
        <taxon>Mariniflexile</taxon>
    </lineage>
</organism>
<dbReference type="Gene3D" id="3.40.50.10940">
    <property type="match status" value="1"/>
</dbReference>
<evidence type="ECO:0000256" key="6">
    <source>
        <dbReference type="HAMAP-Rule" id="MF_00519"/>
    </source>
</evidence>
<comment type="function">
    <text evidence="6">Catalyzes the conversion of L-arabinose to L-ribulose.</text>
</comment>
<feature type="domain" description="L-arabinose isomerase central" evidence="9">
    <location>
        <begin position="177"/>
        <end position="323"/>
    </location>
</feature>
<gene>
    <name evidence="6 10" type="primary">araA</name>
    <name evidence="10" type="ORF">ACFQ0I_13120</name>
</gene>
<comment type="catalytic activity">
    <reaction evidence="6">
        <text>beta-L-arabinopyranose = L-ribulose</text>
        <dbReference type="Rhea" id="RHEA:14821"/>
        <dbReference type="ChEBI" id="CHEBI:16880"/>
        <dbReference type="ChEBI" id="CHEBI:40886"/>
        <dbReference type="EC" id="5.3.1.4"/>
    </reaction>
</comment>
<dbReference type="Pfam" id="PF02610">
    <property type="entry name" value="AraA_N"/>
    <property type="match status" value="1"/>
</dbReference>
<dbReference type="EC" id="5.3.1.4" evidence="6"/>
<dbReference type="PIRSF" id="PIRSF001478">
    <property type="entry name" value="L-ara_isomerase"/>
    <property type="match status" value="1"/>
</dbReference>
<reference evidence="11" key="1">
    <citation type="journal article" date="2019" name="Int. J. Syst. Evol. Microbiol.">
        <title>The Global Catalogue of Microorganisms (GCM) 10K type strain sequencing project: providing services to taxonomists for standard genome sequencing and annotation.</title>
        <authorList>
            <consortium name="The Broad Institute Genomics Platform"/>
            <consortium name="The Broad Institute Genome Sequencing Center for Infectious Disease"/>
            <person name="Wu L."/>
            <person name="Ma J."/>
        </authorList>
    </citation>
    <scope>NUCLEOTIDE SEQUENCE [LARGE SCALE GENOMIC DNA]</scope>
    <source>
        <strain evidence="11">CCUG 60529</strain>
    </source>
</reference>
<name>A0ABW3BVA5_9FLAO</name>
<evidence type="ECO:0000313" key="10">
    <source>
        <dbReference type="EMBL" id="MFD0836713.1"/>
    </source>
</evidence>
<keyword evidence="3 6" id="KW-0464">Manganese</keyword>
<dbReference type="EMBL" id="JBHTIB010000012">
    <property type="protein sequence ID" value="MFD0836713.1"/>
    <property type="molecule type" value="Genomic_DNA"/>
</dbReference>
<feature type="domain" description="L-arabinose isomerase N-terminal" evidence="7">
    <location>
        <begin position="8"/>
        <end position="173"/>
    </location>
</feature>
<feature type="domain" description="L-arabinose isomerase C-terminal" evidence="8">
    <location>
        <begin position="328"/>
        <end position="471"/>
    </location>
</feature>
<dbReference type="RefSeq" id="WP_379942961.1">
    <property type="nucleotide sequence ID" value="NZ_JBHTIB010000012.1"/>
</dbReference>
<comment type="caution">
    <text evidence="10">The sequence shown here is derived from an EMBL/GenBank/DDBJ whole genome shotgun (WGS) entry which is preliminary data.</text>
</comment>
<dbReference type="Proteomes" id="UP001597011">
    <property type="component" value="Unassembled WGS sequence"/>
</dbReference>
<keyword evidence="11" id="KW-1185">Reference proteome</keyword>
<feature type="binding site" evidence="6">
    <location>
        <position position="306"/>
    </location>
    <ligand>
        <name>Mn(2+)</name>
        <dbReference type="ChEBI" id="CHEBI:29035"/>
    </ligand>
</feature>
<dbReference type="PANTHER" id="PTHR38464">
    <property type="entry name" value="L-ARABINOSE ISOMERASE"/>
    <property type="match status" value="1"/>
</dbReference>
<dbReference type="InterPro" id="IPR004216">
    <property type="entry name" value="Fuc/Ara_isomerase_C"/>
</dbReference>
<dbReference type="InterPro" id="IPR038583">
    <property type="entry name" value="AraA_N_sf"/>
</dbReference>
<comment type="pathway">
    <text evidence="6">Carbohydrate degradation; L-arabinose degradation via L-ribulose; D-xylulose 5-phosphate from L-arabinose (bacterial route): step 1/3.</text>
</comment>
<dbReference type="InterPro" id="IPR009015">
    <property type="entry name" value="Fucose_isomerase_N/cen_sf"/>
</dbReference>